<gene>
    <name evidence="2" type="ORF">CYMTET_18572</name>
</gene>
<dbReference type="EMBL" id="LGRX02008611">
    <property type="protein sequence ID" value="KAK3273180.1"/>
    <property type="molecule type" value="Genomic_DNA"/>
</dbReference>
<comment type="caution">
    <text evidence="2">The sequence shown here is derived from an EMBL/GenBank/DDBJ whole genome shotgun (WGS) entry which is preliminary data.</text>
</comment>
<evidence type="ECO:0000313" key="3">
    <source>
        <dbReference type="Proteomes" id="UP001190700"/>
    </source>
</evidence>
<name>A0AAE0G898_9CHLO</name>
<reference evidence="2 3" key="1">
    <citation type="journal article" date="2015" name="Genome Biol. Evol.">
        <title>Comparative Genomics of a Bacterivorous Green Alga Reveals Evolutionary Causalities and Consequences of Phago-Mixotrophic Mode of Nutrition.</title>
        <authorList>
            <person name="Burns J.A."/>
            <person name="Paasch A."/>
            <person name="Narechania A."/>
            <person name="Kim E."/>
        </authorList>
    </citation>
    <scope>NUCLEOTIDE SEQUENCE [LARGE SCALE GENOMIC DNA]</scope>
    <source>
        <strain evidence="2 3">PLY_AMNH</strain>
    </source>
</reference>
<organism evidence="2 3">
    <name type="scientific">Cymbomonas tetramitiformis</name>
    <dbReference type="NCBI Taxonomy" id="36881"/>
    <lineage>
        <taxon>Eukaryota</taxon>
        <taxon>Viridiplantae</taxon>
        <taxon>Chlorophyta</taxon>
        <taxon>Pyramimonadophyceae</taxon>
        <taxon>Pyramimonadales</taxon>
        <taxon>Pyramimonadaceae</taxon>
        <taxon>Cymbomonas</taxon>
    </lineage>
</organism>
<feature type="compositionally biased region" description="Low complexity" evidence="1">
    <location>
        <begin position="39"/>
        <end position="57"/>
    </location>
</feature>
<proteinExistence type="predicted"/>
<accession>A0AAE0G898</accession>
<sequence>MLGDEDAAPSWEAVGIVCETVISSISINSFSETTYTVTATPTMTAPPTGAPTSTPASARRRGRRRLQAVSSGLGVEFQLYASEATANDTAATLLTALQDGTFDTEMVNTGLPTNVTTAEVTQAPAVVAQRFACKPSAVD</sequence>
<protein>
    <submittedName>
        <fullName evidence="2">Uncharacterized protein</fullName>
    </submittedName>
</protein>
<evidence type="ECO:0000313" key="2">
    <source>
        <dbReference type="EMBL" id="KAK3273180.1"/>
    </source>
</evidence>
<dbReference type="Proteomes" id="UP001190700">
    <property type="component" value="Unassembled WGS sequence"/>
</dbReference>
<dbReference type="AlphaFoldDB" id="A0AAE0G898"/>
<evidence type="ECO:0000256" key="1">
    <source>
        <dbReference type="SAM" id="MobiDB-lite"/>
    </source>
</evidence>
<keyword evidence="3" id="KW-1185">Reference proteome</keyword>
<feature type="region of interest" description="Disordered" evidence="1">
    <location>
        <begin position="39"/>
        <end position="65"/>
    </location>
</feature>